<dbReference type="PROSITE" id="PS52029">
    <property type="entry name" value="LD_TPASE"/>
    <property type="match status" value="1"/>
</dbReference>
<dbReference type="InterPro" id="IPR005490">
    <property type="entry name" value="LD_TPept_cat_dom"/>
</dbReference>
<dbReference type="RefSeq" id="WP_006503691.1">
    <property type="nucleotide sequence ID" value="NZ_BAGZ01000017.1"/>
</dbReference>
<keyword evidence="1" id="KW-0961">Cell wall biogenesis/degradation</keyword>
<dbReference type="EMBL" id="BAGZ01000017">
    <property type="protein sequence ID" value="GAB78934.1"/>
    <property type="molecule type" value="Genomic_DNA"/>
</dbReference>
<accession>K6VQA9</accession>
<dbReference type="GO" id="GO:0009252">
    <property type="term" value="P:peptidoglycan biosynthetic process"/>
    <property type="evidence" value="ECO:0007669"/>
    <property type="project" value="UniProtKB-KW"/>
</dbReference>
<keyword evidence="5" id="KW-1185">Reference proteome</keyword>
<dbReference type="GO" id="GO:0071555">
    <property type="term" value="P:cell wall organization"/>
    <property type="evidence" value="ECO:0007669"/>
    <property type="project" value="UniProtKB-UniRule"/>
</dbReference>
<sequence length="258" mass="27530">MTLSRRPGRRVRPGGAVRSFPTVLLAGLVSVFVLFVGCLPVQARVGGGDRPDPSTAYSSEQPRTLDGLGSPLPVRDTGRARQLVVVRADCRTCTSATLQAWEVIAPGRGMPVTPPVRAKVGERGVGAAYENSRTTPLGTYALTEAFGRQPDPGTRMPYFVAGPYDYWDDDSGSPTYNLHVRSPWRPAGESLGGAGAVYDYAVVMGVNPDRRPYGGSGFFLHVTDGRPTLGCVAIDAPALVQILRWLSPSAHPQIVVTL</sequence>
<dbReference type="OrthoDB" id="186490at2"/>
<keyword evidence="1" id="KW-0573">Peptidoglycan synthesis</keyword>
<evidence type="ECO:0000256" key="2">
    <source>
        <dbReference type="SAM" id="MobiDB-lite"/>
    </source>
</evidence>
<name>K6VQA9_9MICO</name>
<dbReference type="Proteomes" id="UP000008495">
    <property type="component" value="Unassembled WGS sequence"/>
</dbReference>
<dbReference type="AlphaFoldDB" id="K6VQA9"/>
<evidence type="ECO:0000259" key="3">
    <source>
        <dbReference type="PROSITE" id="PS52029"/>
    </source>
</evidence>
<reference evidence="4 5" key="1">
    <citation type="submission" date="2012-08" db="EMBL/GenBank/DDBJ databases">
        <title>Whole genome shotgun sequence of Austwickia chelonae NBRC 105200.</title>
        <authorList>
            <person name="Yoshida I."/>
            <person name="Hosoyama A."/>
            <person name="Tsuchikane K."/>
            <person name="Katsumata H."/>
            <person name="Ando Y."/>
            <person name="Ohji S."/>
            <person name="Hamada M."/>
            <person name="Tamura T."/>
            <person name="Yamazoe A."/>
            <person name="Yamazaki S."/>
            <person name="Fujita N."/>
        </authorList>
    </citation>
    <scope>NUCLEOTIDE SEQUENCE [LARGE SCALE GENOMIC DNA]</scope>
    <source>
        <strain evidence="4 5">NBRC 105200</strain>
    </source>
</reference>
<comment type="caution">
    <text evidence="4">The sequence shown here is derived from an EMBL/GenBank/DDBJ whole genome shotgun (WGS) entry which is preliminary data.</text>
</comment>
<comment type="pathway">
    <text evidence="1">Cell wall biogenesis; peptidoglycan biosynthesis.</text>
</comment>
<dbReference type="PANTHER" id="PTHR38589">
    <property type="entry name" value="BLR0621 PROTEIN"/>
    <property type="match status" value="1"/>
</dbReference>
<evidence type="ECO:0000313" key="5">
    <source>
        <dbReference type="Proteomes" id="UP000008495"/>
    </source>
</evidence>
<dbReference type="GO" id="GO:0008360">
    <property type="term" value="P:regulation of cell shape"/>
    <property type="evidence" value="ECO:0007669"/>
    <property type="project" value="UniProtKB-UniRule"/>
</dbReference>
<dbReference type="GO" id="GO:0016740">
    <property type="term" value="F:transferase activity"/>
    <property type="evidence" value="ECO:0007669"/>
    <property type="project" value="InterPro"/>
</dbReference>
<dbReference type="PANTHER" id="PTHR38589:SF1">
    <property type="entry name" value="BLR0621 PROTEIN"/>
    <property type="match status" value="1"/>
</dbReference>
<keyword evidence="1" id="KW-0133">Cell shape</keyword>
<feature type="domain" description="L,D-TPase catalytic" evidence="3">
    <location>
        <begin position="92"/>
        <end position="257"/>
    </location>
</feature>
<feature type="region of interest" description="Disordered" evidence="2">
    <location>
        <begin position="47"/>
        <end position="73"/>
    </location>
</feature>
<gene>
    <name evidence="4" type="ORF">AUCHE_17_01480</name>
</gene>
<feature type="active site" description="Nucleophile" evidence="1">
    <location>
        <position position="231"/>
    </location>
</feature>
<dbReference type="Pfam" id="PF03734">
    <property type="entry name" value="YkuD"/>
    <property type="match status" value="1"/>
</dbReference>
<dbReference type="STRING" id="100225.SAMN05421595_0149"/>
<feature type="active site" description="Proton donor/acceptor" evidence="1">
    <location>
        <position position="221"/>
    </location>
</feature>
<evidence type="ECO:0000313" key="4">
    <source>
        <dbReference type="EMBL" id="GAB78934.1"/>
    </source>
</evidence>
<dbReference type="eggNOG" id="COG3786">
    <property type="taxonomic scope" value="Bacteria"/>
</dbReference>
<evidence type="ECO:0000256" key="1">
    <source>
        <dbReference type="PROSITE-ProRule" id="PRU01373"/>
    </source>
</evidence>
<protein>
    <recommendedName>
        <fullName evidence="3">L,D-TPase catalytic domain-containing protein</fullName>
    </recommendedName>
</protein>
<proteinExistence type="predicted"/>
<organism evidence="4 5">
    <name type="scientific">Austwickia chelonae NBRC 105200</name>
    <dbReference type="NCBI Taxonomy" id="1184607"/>
    <lineage>
        <taxon>Bacteria</taxon>
        <taxon>Bacillati</taxon>
        <taxon>Actinomycetota</taxon>
        <taxon>Actinomycetes</taxon>
        <taxon>Micrococcales</taxon>
        <taxon>Dermatophilaceae</taxon>
        <taxon>Austwickia</taxon>
    </lineage>
</organism>